<accession>A0A1G4K2W9</accession>
<dbReference type="PANTHER" id="PTHR48022:SF34">
    <property type="entry name" value="MAJOR FACILITATOR SUPERFAMILY (MFS) PROFILE DOMAIN-CONTAINING PROTEIN-RELATED"/>
    <property type="match status" value="1"/>
</dbReference>
<dbReference type="InterPro" id="IPR003663">
    <property type="entry name" value="Sugar/inositol_transpt"/>
</dbReference>
<dbReference type="SUPFAM" id="SSF103473">
    <property type="entry name" value="MFS general substrate transporter"/>
    <property type="match status" value="1"/>
</dbReference>
<proteinExistence type="inferred from homology"/>
<feature type="transmembrane region" description="Helical" evidence="10">
    <location>
        <begin position="355"/>
        <end position="377"/>
    </location>
</feature>
<feature type="transmembrane region" description="Helical" evidence="10">
    <location>
        <begin position="317"/>
        <end position="335"/>
    </location>
</feature>
<feature type="transmembrane region" description="Helical" evidence="10">
    <location>
        <begin position="424"/>
        <end position="445"/>
    </location>
</feature>
<dbReference type="PROSITE" id="PS50850">
    <property type="entry name" value="MFS"/>
    <property type="match status" value="1"/>
</dbReference>
<feature type="transmembrane region" description="Helical" evidence="10">
    <location>
        <begin position="129"/>
        <end position="151"/>
    </location>
</feature>
<evidence type="ECO:0000313" key="12">
    <source>
        <dbReference type="EMBL" id="SCU98002.1"/>
    </source>
</evidence>
<evidence type="ECO:0000256" key="2">
    <source>
        <dbReference type="ARBA" id="ARBA00010992"/>
    </source>
</evidence>
<dbReference type="InterPro" id="IPR005829">
    <property type="entry name" value="Sugar_transporter_CS"/>
</dbReference>
<dbReference type="GO" id="GO:0005351">
    <property type="term" value="F:carbohydrate:proton symporter activity"/>
    <property type="evidence" value="ECO:0007669"/>
    <property type="project" value="TreeGrafter"/>
</dbReference>
<evidence type="ECO:0000256" key="7">
    <source>
        <dbReference type="ARBA" id="ARBA00023136"/>
    </source>
</evidence>
<evidence type="ECO:0000256" key="10">
    <source>
        <dbReference type="SAM" id="Phobius"/>
    </source>
</evidence>
<dbReference type="PROSITE" id="PS00217">
    <property type="entry name" value="SUGAR_TRANSPORT_2"/>
    <property type="match status" value="1"/>
</dbReference>
<dbReference type="AlphaFoldDB" id="A0A1G4K2W9"/>
<dbReference type="InterPro" id="IPR050360">
    <property type="entry name" value="MFS_Sugar_Transporters"/>
</dbReference>
<feature type="transmembrane region" description="Helical" evidence="10">
    <location>
        <begin position="157"/>
        <end position="178"/>
    </location>
</feature>
<organism evidence="12 13">
    <name type="scientific">Lachancea dasiensis</name>
    <dbReference type="NCBI Taxonomy" id="1072105"/>
    <lineage>
        <taxon>Eukaryota</taxon>
        <taxon>Fungi</taxon>
        <taxon>Dikarya</taxon>
        <taxon>Ascomycota</taxon>
        <taxon>Saccharomycotina</taxon>
        <taxon>Saccharomycetes</taxon>
        <taxon>Saccharomycetales</taxon>
        <taxon>Saccharomycetaceae</taxon>
        <taxon>Lachancea</taxon>
    </lineage>
</organism>
<feature type="transmembrane region" description="Helical" evidence="10">
    <location>
        <begin position="224"/>
        <end position="245"/>
    </location>
</feature>
<comment type="subcellular location">
    <subcellularLocation>
        <location evidence="1">Membrane</location>
        <topology evidence="1">Multi-pass membrane protein</topology>
    </subcellularLocation>
</comment>
<keyword evidence="13" id="KW-1185">Reference proteome</keyword>
<feature type="transmembrane region" description="Helical" evidence="10">
    <location>
        <begin position="99"/>
        <end position="117"/>
    </location>
</feature>
<evidence type="ECO:0000256" key="3">
    <source>
        <dbReference type="ARBA" id="ARBA00022448"/>
    </source>
</evidence>
<gene>
    <name evidence="12" type="ORF">LADA_0H09912G</name>
</gene>
<name>A0A1G4K2W9_9SACH</name>
<evidence type="ECO:0000256" key="8">
    <source>
        <dbReference type="ARBA" id="ARBA00043213"/>
    </source>
</evidence>
<dbReference type="NCBIfam" id="TIGR00879">
    <property type="entry name" value="SP"/>
    <property type="match status" value="1"/>
</dbReference>
<feature type="transmembrane region" description="Helical" evidence="10">
    <location>
        <begin position="457"/>
        <end position="474"/>
    </location>
</feature>
<dbReference type="Gene3D" id="1.20.1250.20">
    <property type="entry name" value="MFS general substrate transporter like domains"/>
    <property type="match status" value="1"/>
</dbReference>
<evidence type="ECO:0000256" key="1">
    <source>
        <dbReference type="ARBA" id="ARBA00004141"/>
    </source>
</evidence>
<dbReference type="Proteomes" id="UP000190274">
    <property type="component" value="Chromosome H"/>
</dbReference>
<dbReference type="InterPro" id="IPR005828">
    <property type="entry name" value="MFS_sugar_transport-like"/>
</dbReference>
<feature type="transmembrane region" description="Helical" evidence="10">
    <location>
        <begin position="190"/>
        <end position="212"/>
    </location>
</feature>
<dbReference type="PRINTS" id="PR00171">
    <property type="entry name" value="SUGRTRNSPORT"/>
</dbReference>
<dbReference type="Pfam" id="PF00083">
    <property type="entry name" value="Sugar_tr"/>
    <property type="match status" value="1"/>
</dbReference>
<dbReference type="OrthoDB" id="508119at2759"/>
<feature type="transmembrane region" description="Helical" evidence="10">
    <location>
        <begin position="384"/>
        <end position="404"/>
    </location>
</feature>
<keyword evidence="6 10" id="KW-1133">Transmembrane helix</keyword>
<protein>
    <recommendedName>
        <fullName evidence="8">Quinate transporter</fullName>
    </recommendedName>
</protein>
<evidence type="ECO:0000313" key="13">
    <source>
        <dbReference type="Proteomes" id="UP000190274"/>
    </source>
</evidence>
<evidence type="ECO:0000256" key="4">
    <source>
        <dbReference type="ARBA" id="ARBA00022692"/>
    </source>
</evidence>
<keyword evidence="7 10" id="KW-0472">Membrane</keyword>
<reference evidence="12 13" key="1">
    <citation type="submission" date="2016-03" db="EMBL/GenBank/DDBJ databases">
        <authorList>
            <person name="Devillers H."/>
        </authorList>
    </citation>
    <scope>NUCLEOTIDE SEQUENCE [LARGE SCALE GENOMIC DNA]</scope>
    <source>
        <strain evidence="12">CBS 10888</strain>
    </source>
</reference>
<sequence length="580" mass="64294">MVFCQGSYRGTHISGTSKKYQDSYFPMRWLKLKNIFAKSEDRPTPPEVYNWRVYGTALIASSASVLIGYDTGFVGACFTNTHFLANFGLVPDTPATDTTVSNLISCFHAAAFFGALFSYPLSHYYGRKVALIIAAALATIGAAMMLVGVTGNLGPMYVGRVLTGLTVGASTNLTVVYLSEVSPASIRGQIIAAFEIGWRVGDLVGFWINYGISQHVPAGNKQWIIPVGVQLIPAGLFLIGSFVMVESPRWLFQQNRDEEAIKSLCFLRHLPVENGYMIWEINSIRDSVAAQNAQIGSGMMDPAKEVFIRNRKYARRLIVSSILLVIPNFMGIQSINYYSPKIFQNIGVKGTNASLFSSGMFGVVKFICTFIYILFIVDNFGRRKAFMISAFACSLCFWYLGAYLKINDPTKPGVVAGPGGTAAIAMMFIWTASFILAWSGGPFVWSSEVFEQNIRTFVQAINAAMSWVPIFIMTRLTTTMIDKMQYGIFFFFAAVATLAVPYVFFLVPETKGIALEDMDKLFTPGIPAYRAHQRVHEEYARTTLEVQKSSSQFFNDQESSKKADTNMVEDAALFDQNSRV</sequence>
<comment type="similarity">
    <text evidence="2 9">Belongs to the major facilitator superfamily. Sugar transporter (TC 2.A.1.1) family.</text>
</comment>
<keyword evidence="5" id="KW-0672">Quinate metabolism</keyword>
<dbReference type="InterPro" id="IPR020846">
    <property type="entry name" value="MFS_dom"/>
</dbReference>
<dbReference type="InterPro" id="IPR036259">
    <property type="entry name" value="MFS_trans_sf"/>
</dbReference>
<dbReference type="PANTHER" id="PTHR48022">
    <property type="entry name" value="PLASTIDIC GLUCOSE TRANSPORTER 4"/>
    <property type="match status" value="1"/>
</dbReference>
<feature type="domain" description="Major facilitator superfamily (MFS) profile" evidence="11">
    <location>
        <begin position="56"/>
        <end position="511"/>
    </location>
</feature>
<dbReference type="EMBL" id="LT598461">
    <property type="protein sequence ID" value="SCU98002.1"/>
    <property type="molecule type" value="Genomic_DNA"/>
</dbReference>
<dbReference type="GO" id="GO:0016020">
    <property type="term" value="C:membrane"/>
    <property type="evidence" value="ECO:0007669"/>
    <property type="project" value="UniProtKB-SubCell"/>
</dbReference>
<evidence type="ECO:0000256" key="6">
    <source>
        <dbReference type="ARBA" id="ARBA00022989"/>
    </source>
</evidence>
<evidence type="ECO:0000256" key="9">
    <source>
        <dbReference type="RuleBase" id="RU003346"/>
    </source>
</evidence>
<dbReference type="PROSITE" id="PS00216">
    <property type="entry name" value="SUGAR_TRANSPORT_1"/>
    <property type="match status" value="1"/>
</dbReference>
<evidence type="ECO:0000259" key="11">
    <source>
        <dbReference type="PROSITE" id="PS50850"/>
    </source>
</evidence>
<evidence type="ECO:0000256" key="5">
    <source>
        <dbReference type="ARBA" id="ARBA00022911"/>
    </source>
</evidence>
<keyword evidence="3 9" id="KW-0813">Transport</keyword>
<feature type="transmembrane region" description="Helical" evidence="10">
    <location>
        <begin position="486"/>
        <end position="507"/>
    </location>
</feature>
<keyword evidence="4 10" id="KW-0812">Transmembrane</keyword>